<feature type="non-terminal residue" evidence="1">
    <location>
        <position position="1"/>
    </location>
</feature>
<dbReference type="EMBL" id="KN881806">
    <property type="protein sequence ID" value="KIY48834.1"/>
    <property type="molecule type" value="Genomic_DNA"/>
</dbReference>
<dbReference type="Proteomes" id="UP000054144">
    <property type="component" value="Unassembled WGS sequence"/>
</dbReference>
<evidence type="ECO:0000313" key="2">
    <source>
        <dbReference type="Proteomes" id="UP000054144"/>
    </source>
</evidence>
<organism evidence="1 2">
    <name type="scientific">Fistulina hepatica ATCC 64428</name>
    <dbReference type="NCBI Taxonomy" id="1128425"/>
    <lineage>
        <taxon>Eukaryota</taxon>
        <taxon>Fungi</taxon>
        <taxon>Dikarya</taxon>
        <taxon>Basidiomycota</taxon>
        <taxon>Agaricomycotina</taxon>
        <taxon>Agaricomycetes</taxon>
        <taxon>Agaricomycetidae</taxon>
        <taxon>Agaricales</taxon>
        <taxon>Fistulinaceae</taxon>
        <taxon>Fistulina</taxon>
    </lineage>
</organism>
<dbReference type="OrthoDB" id="3251442at2759"/>
<keyword evidence="2" id="KW-1185">Reference proteome</keyword>
<feature type="non-terminal residue" evidence="1">
    <location>
        <position position="194"/>
    </location>
</feature>
<protein>
    <submittedName>
        <fullName evidence="1">Uncharacterized protein</fullName>
    </submittedName>
</protein>
<name>A0A0D7AEL0_9AGAR</name>
<dbReference type="AlphaFoldDB" id="A0A0D7AEL0"/>
<gene>
    <name evidence="1" type="ORF">FISHEDRAFT_5933</name>
</gene>
<proteinExistence type="predicted"/>
<sequence length="194" mass="22574">DLSASDRATIRHFTLKVDRHLGDETFERLRTACPESNIDSWHNTKTRVAELAGFTPVNLDTCIKSCICYTGPHVDLIRCPYCQEPRFNAKGRPRKQFQYLPLIPRLVSYYKNEDMVHLLQYRAEFDDLRAARSPSEQDCIEDIFDSQHYQRLRTQPVVISGKEYPHRFFDSPRDIALGMSTDGFAPFKHRSKTC</sequence>
<evidence type="ECO:0000313" key="1">
    <source>
        <dbReference type="EMBL" id="KIY48834.1"/>
    </source>
</evidence>
<reference evidence="1 2" key="1">
    <citation type="journal article" date="2015" name="Fungal Genet. Biol.">
        <title>Evolution of novel wood decay mechanisms in Agaricales revealed by the genome sequences of Fistulina hepatica and Cylindrobasidium torrendii.</title>
        <authorList>
            <person name="Floudas D."/>
            <person name="Held B.W."/>
            <person name="Riley R."/>
            <person name="Nagy L.G."/>
            <person name="Koehler G."/>
            <person name="Ransdell A.S."/>
            <person name="Younus H."/>
            <person name="Chow J."/>
            <person name="Chiniquy J."/>
            <person name="Lipzen A."/>
            <person name="Tritt A."/>
            <person name="Sun H."/>
            <person name="Haridas S."/>
            <person name="LaButti K."/>
            <person name="Ohm R.A."/>
            <person name="Kues U."/>
            <person name="Blanchette R.A."/>
            <person name="Grigoriev I.V."/>
            <person name="Minto R.E."/>
            <person name="Hibbett D.S."/>
        </authorList>
    </citation>
    <scope>NUCLEOTIDE SEQUENCE [LARGE SCALE GENOMIC DNA]</scope>
    <source>
        <strain evidence="1 2">ATCC 64428</strain>
    </source>
</reference>
<accession>A0A0D7AEL0</accession>